<feature type="domain" description="YcaO" evidence="1">
    <location>
        <begin position="76"/>
        <end position="460"/>
    </location>
</feature>
<evidence type="ECO:0000313" key="2">
    <source>
        <dbReference type="EMBL" id="MBB0228888.1"/>
    </source>
</evidence>
<dbReference type="NCBIfam" id="TIGR03604">
    <property type="entry name" value="TOMM_cyclo_SagD"/>
    <property type="match status" value="1"/>
</dbReference>
<dbReference type="InterPro" id="IPR003776">
    <property type="entry name" value="YcaO-like_dom"/>
</dbReference>
<organism evidence="2 3">
    <name type="scientific">Streptomyces calidiresistens</name>
    <dbReference type="NCBI Taxonomy" id="1485586"/>
    <lineage>
        <taxon>Bacteria</taxon>
        <taxon>Bacillati</taxon>
        <taxon>Actinomycetota</taxon>
        <taxon>Actinomycetes</taxon>
        <taxon>Kitasatosporales</taxon>
        <taxon>Streptomycetaceae</taxon>
        <taxon>Streptomyces</taxon>
    </lineage>
</organism>
<dbReference type="InterPro" id="IPR027624">
    <property type="entry name" value="TOMM_cyclo_SagD"/>
</dbReference>
<dbReference type="PROSITE" id="PS51664">
    <property type="entry name" value="YCAO"/>
    <property type="match status" value="1"/>
</dbReference>
<dbReference type="PANTHER" id="PTHR37809:SF1">
    <property type="entry name" value="RIBOSOMAL PROTEIN S12 METHYLTHIOTRANSFERASE ACCESSORY FACTOR YCAO"/>
    <property type="match status" value="1"/>
</dbReference>
<dbReference type="EMBL" id="VKHS01000062">
    <property type="protein sequence ID" value="MBB0228888.1"/>
    <property type="molecule type" value="Genomic_DNA"/>
</dbReference>
<keyword evidence="3" id="KW-1185">Reference proteome</keyword>
<dbReference type="RefSeq" id="WP_182660837.1">
    <property type="nucleotide sequence ID" value="NZ_VKHS01000062.1"/>
</dbReference>
<dbReference type="Pfam" id="PF02624">
    <property type="entry name" value="YcaO"/>
    <property type="match status" value="1"/>
</dbReference>
<evidence type="ECO:0000259" key="1">
    <source>
        <dbReference type="PROSITE" id="PS51664"/>
    </source>
</evidence>
<name>A0A7W3T0Y6_9ACTN</name>
<proteinExistence type="predicted"/>
<dbReference type="Gene3D" id="3.30.1330.230">
    <property type="match status" value="1"/>
</dbReference>
<comment type="caution">
    <text evidence="2">The sequence shown here is derived from an EMBL/GenBank/DDBJ whole genome shotgun (WGS) entry which is preliminary data.</text>
</comment>
<dbReference type="AlphaFoldDB" id="A0A7W3T0Y6"/>
<dbReference type="Gene3D" id="3.30.160.660">
    <property type="match status" value="1"/>
</dbReference>
<dbReference type="Proteomes" id="UP000530234">
    <property type="component" value="Unassembled WGS sequence"/>
</dbReference>
<sequence>MSTAIEPLAPAPAVGWTSTADAERVMSVYASPLVGIVQRLFERVRDTDELHAFSIGSEACDSRALVGTACNINNGGGGTSPVEARLAAIGEAVERYSAAWVPFDALRYGTHRELTRSGSHCLSPADFTPFADWQYERPGSRFVPFTPDTPLPWVESRRLADGAPVWIPAQPVYLRGDLMDRHPIAYPTSNGLAYGSTPDEALVGGILELVERDAVMLAWYRNLSLPLIDVEADPELREYFRRHVHPTGLDVSLVDLSVFSGVPVVLAVVRNREPGCAPLGLGAAASGSPVRAAVKATAEAVNTRTWAAIKLREGVLVDPRGNFEETVVDFDDHIALYSRPDLIPATAFLDSSPLRSTPASMPSLPSDSPGELRDALVDLLSGGGAPGGTAVDLYAVDVTAPDVREAGGHVIKVFSPQLQALDAGYARRYLGNRRLRERPVELGLIEPGDEGFNPLPHPFP</sequence>
<protein>
    <recommendedName>
        <fullName evidence="1">YcaO domain-containing protein</fullName>
    </recommendedName>
</protein>
<reference evidence="3" key="1">
    <citation type="submission" date="2019-10" db="EMBL/GenBank/DDBJ databases">
        <title>Streptomyces sp. nov., a novel actinobacterium isolated from alkaline environment.</title>
        <authorList>
            <person name="Golinska P."/>
        </authorList>
    </citation>
    <scope>NUCLEOTIDE SEQUENCE [LARGE SCALE GENOMIC DNA]</scope>
    <source>
        <strain evidence="3">DSM 42108</strain>
    </source>
</reference>
<dbReference type="PANTHER" id="PTHR37809">
    <property type="entry name" value="RIBOSOMAL PROTEIN S12 METHYLTHIOTRANSFERASE ACCESSORY FACTOR YCAO"/>
    <property type="match status" value="1"/>
</dbReference>
<accession>A0A7W3T0Y6</accession>
<evidence type="ECO:0000313" key="3">
    <source>
        <dbReference type="Proteomes" id="UP000530234"/>
    </source>
</evidence>
<gene>
    <name evidence="2" type="ORF">FOE67_05010</name>
</gene>
<dbReference type="Gene3D" id="3.30.40.250">
    <property type="match status" value="1"/>
</dbReference>